<evidence type="ECO:0000313" key="2">
    <source>
        <dbReference type="EMBL" id="KAG0714267.1"/>
    </source>
</evidence>
<comment type="caution">
    <text evidence="2">The sequence shown here is derived from an EMBL/GenBank/DDBJ whole genome shotgun (WGS) entry which is preliminary data.</text>
</comment>
<dbReference type="Proteomes" id="UP000770661">
    <property type="component" value="Unassembled WGS sequence"/>
</dbReference>
<keyword evidence="3" id="KW-1185">Reference proteome</keyword>
<protein>
    <submittedName>
        <fullName evidence="2">Uncharacterized protein</fullName>
    </submittedName>
</protein>
<dbReference type="AlphaFoldDB" id="A0A8J4XVX2"/>
<evidence type="ECO:0000313" key="3">
    <source>
        <dbReference type="Proteomes" id="UP000770661"/>
    </source>
</evidence>
<evidence type="ECO:0000256" key="1">
    <source>
        <dbReference type="SAM" id="MobiDB-lite"/>
    </source>
</evidence>
<proteinExistence type="predicted"/>
<dbReference type="EMBL" id="JACEEZ010020681">
    <property type="protein sequence ID" value="KAG0714267.1"/>
    <property type="molecule type" value="Genomic_DNA"/>
</dbReference>
<organism evidence="2 3">
    <name type="scientific">Chionoecetes opilio</name>
    <name type="common">Atlantic snow crab</name>
    <name type="synonym">Cancer opilio</name>
    <dbReference type="NCBI Taxonomy" id="41210"/>
    <lineage>
        <taxon>Eukaryota</taxon>
        <taxon>Metazoa</taxon>
        <taxon>Ecdysozoa</taxon>
        <taxon>Arthropoda</taxon>
        <taxon>Crustacea</taxon>
        <taxon>Multicrustacea</taxon>
        <taxon>Malacostraca</taxon>
        <taxon>Eumalacostraca</taxon>
        <taxon>Eucarida</taxon>
        <taxon>Decapoda</taxon>
        <taxon>Pleocyemata</taxon>
        <taxon>Brachyura</taxon>
        <taxon>Eubrachyura</taxon>
        <taxon>Majoidea</taxon>
        <taxon>Majidae</taxon>
        <taxon>Chionoecetes</taxon>
    </lineage>
</organism>
<gene>
    <name evidence="2" type="ORF">GWK47_014465</name>
</gene>
<reference evidence="2" key="1">
    <citation type="submission" date="2020-07" db="EMBL/GenBank/DDBJ databases">
        <title>The High-quality genome of the commercially important snow crab, Chionoecetes opilio.</title>
        <authorList>
            <person name="Jeong J.-H."/>
            <person name="Ryu S."/>
        </authorList>
    </citation>
    <scope>NUCLEOTIDE SEQUENCE</scope>
    <source>
        <strain evidence="2">MADBK_172401_WGS</strain>
        <tissue evidence="2">Digestive gland</tissue>
    </source>
</reference>
<feature type="compositionally biased region" description="Basic and acidic residues" evidence="1">
    <location>
        <begin position="60"/>
        <end position="80"/>
    </location>
</feature>
<feature type="region of interest" description="Disordered" evidence="1">
    <location>
        <begin position="60"/>
        <end position="89"/>
    </location>
</feature>
<sequence length="89" mass="10123">MPVEEEEEQDPEVVVGQPANLHAQLEEGAPAVVKLPKHYRCGPDQAADIKDRIVREVKDIVGTKEEEQPEERKERMDKFHPPALQYPSP</sequence>
<accession>A0A8J4XVX2</accession>
<dbReference type="OrthoDB" id="10057873at2759"/>
<name>A0A8J4XVX2_CHIOP</name>